<dbReference type="GO" id="GO:0000981">
    <property type="term" value="F:DNA-binding transcription factor activity, RNA polymerase II-specific"/>
    <property type="evidence" value="ECO:0007669"/>
    <property type="project" value="TreeGrafter"/>
</dbReference>
<gene>
    <name evidence="8" type="ORF">CRE_14544</name>
</gene>
<dbReference type="InterPro" id="IPR013087">
    <property type="entry name" value="Znf_C2H2_type"/>
</dbReference>
<sequence>MQGLKLHSAVHSEERPYECETCGKTFKRTYNLYEHMRIHKKNTGKNENTTIPVIENDEEEEEELDPAPEPKPQLQNIDSKKRKLASDSEKPLAKKVKAEDSRILRSQRNKRVDLDDSQSSSAHMKAVEEEPIEFENQSDETPKAMPLEDQNGPQSAMQPIPMSQNAVGCLDELEKAMDESVEKKNLAVMVNDDVEKEVKEEMDPVPEPKPQLQNINSNKRKLIGHLDKQLAKKVKTEDTTDHTRKLRSRRNKGVDLEDSQSSSAHMKAVKEEPIEFENQSDETPKAMPLEDQNQSLSAIHPIHNALFMSLNAMGSHEPLLPQQGFFEASPATQFQNSNGTLPIEPVPVLQQQTPPNFDEDSRQISHQIMRVAANSTKDRQDCFRQLLFATVFAFESSPTCTNVEDFFRMMGDRYAKK</sequence>
<dbReference type="InterPro" id="IPR036236">
    <property type="entry name" value="Znf_C2H2_sf"/>
</dbReference>
<evidence type="ECO:0000256" key="1">
    <source>
        <dbReference type="ARBA" id="ARBA00022723"/>
    </source>
</evidence>
<dbReference type="PROSITE" id="PS50157">
    <property type="entry name" value="ZINC_FINGER_C2H2_2"/>
    <property type="match status" value="1"/>
</dbReference>
<proteinExistence type="predicted"/>
<dbReference type="AlphaFoldDB" id="E3M9G6"/>
<dbReference type="FunFam" id="3.30.160.60:FF:000688">
    <property type="entry name" value="zinc finger protein 197 isoform X1"/>
    <property type="match status" value="1"/>
</dbReference>
<keyword evidence="4" id="KW-0862">Zinc</keyword>
<evidence type="ECO:0000313" key="8">
    <source>
        <dbReference type="EMBL" id="EFO96198.1"/>
    </source>
</evidence>
<dbReference type="SUPFAM" id="SSF57667">
    <property type="entry name" value="beta-beta-alpha zinc fingers"/>
    <property type="match status" value="1"/>
</dbReference>
<dbReference type="GO" id="GO:0008270">
    <property type="term" value="F:zinc ion binding"/>
    <property type="evidence" value="ECO:0007669"/>
    <property type="project" value="UniProtKB-KW"/>
</dbReference>
<dbReference type="STRING" id="31234.E3M9G6"/>
<evidence type="ECO:0000259" key="7">
    <source>
        <dbReference type="PROSITE" id="PS50157"/>
    </source>
</evidence>
<dbReference type="GO" id="GO:0005634">
    <property type="term" value="C:nucleus"/>
    <property type="evidence" value="ECO:0007669"/>
    <property type="project" value="UniProtKB-ARBA"/>
</dbReference>
<name>E3M9G6_CAERE</name>
<evidence type="ECO:0000256" key="4">
    <source>
        <dbReference type="ARBA" id="ARBA00022833"/>
    </source>
</evidence>
<feature type="region of interest" description="Disordered" evidence="6">
    <location>
        <begin position="43"/>
        <end position="161"/>
    </location>
</feature>
<keyword evidence="3 5" id="KW-0863">Zinc-finger</keyword>
<keyword evidence="1" id="KW-0479">Metal-binding</keyword>
<feature type="domain" description="C2H2-type" evidence="7">
    <location>
        <begin position="17"/>
        <end position="44"/>
    </location>
</feature>
<feature type="compositionally biased region" description="Polar residues" evidence="6">
    <location>
        <begin position="151"/>
        <end position="161"/>
    </location>
</feature>
<dbReference type="HOGENOM" id="CLU_054632_0_0_1"/>
<evidence type="ECO:0000256" key="5">
    <source>
        <dbReference type="PROSITE-ProRule" id="PRU00042"/>
    </source>
</evidence>
<feature type="region of interest" description="Disordered" evidence="6">
    <location>
        <begin position="232"/>
        <end position="287"/>
    </location>
</feature>
<feature type="compositionally biased region" description="Acidic residues" evidence="6">
    <location>
        <begin position="55"/>
        <end position="66"/>
    </location>
</feature>
<keyword evidence="2" id="KW-0677">Repeat</keyword>
<evidence type="ECO:0000256" key="2">
    <source>
        <dbReference type="ARBA" id="ARBA00022737"/>
    </source>
</evidence>
<evidence type="ECO:0000256" key="6">
    <source>
        <dbReference type="SAM" id="MobiDB-lite"/>
    </source>
</evidence>
<evidence type="ECO:0000256" key="3">
    <source>
        <dbReference type="ARBA" id="ARBA00022771"/>
    </source>
</evidence>
<accession>E3M9G6</accession>
<dbReference type="PANTHER" id="PTHR19818:SF139">
    <property type="entry name" value="PAIR-RULE PROTEIN ODD-PAIRED"/>
    <property type="match status" value="1"/>
</dbReference>
<reference evidence="8" key="1">
    <citation type="submission" date="2007-07" db="EMBL/GenBank/DDBJ databases">
        <title>PCAP assembly of the Caenorhabditis remanei genome.</title>
        <authorList>
            <consortium name="The Caenorhabditis remanei Sequencing Consortium"/>
            <person name="Wilson R.K."/>
        </authorList>
    </citation>
    <scope>NUCLEOTIDE SEQUENCE [LARGE SCALE GENOMIC DNA]</scope>
    <source>
        <strain evidence="8">PB4641</strain>
    </source>
</reference>
<dbReference type="PROSITE" id="PS00028">
    <property type="entry name" value="ZINC_FINGER_C2H2_1"/>
    <property type="match status" value="1"/>
</dbReference>
<dbReference type="SMART" id="SM00355">
    <property type="entry name" value="ZnF_C2H2"/>
    <property type="match status" value="1"/>
</dbReference>
<dbReference type="InterPro" id="IPR050329">
    <property type="entry name" value="GLI_C2H2-zinc-finger"/>
</dbReference>
<dbReference type="Gene3D" id="3.30.160.60">
    <property type="entry name" value="Classic Zinc Finger"/>
    <property type="match status" value="1"/>
</dbReference>
<dbReference type="OrthoDB" id="8922241at2759"/>
<evidence type="ECO:0000313" key="9">
    <source>
        <dbReference type="Proteomes" id="UP000008281"/>
    </source>
</evidence>
<dbReference type="GO" id="GO:0000978">
    <property type="term" value="F:RNA polymerase II cis-regulatory region sequence-specific DNA binding"/>
    <property type="evidence" value="ECO:0007669"/>
    <property type="project" value="TreeGrafter"/>
</dbReference>
<dbReference type="InParanoid" id="E3M9G6"/>
<feature type="compositionally biased region" description="Basic and acidic residues" evidence="6">
    <location>
        <begin position="232"/>
        <end position="243"/>
    </location>
</feature>
<keyword evidence="9" id="KW-1185">Reference proteome</keyword>
<dbReference type="Pfam" id="PF00096">
    <property type="entry name" value="zf-C2H2"/>
    <property type="match status" value="1"/>
</dbReference>
<dbReference type="PANTHER" id="PTHR19818">
    <property type="entry name" value="ZINC FINGER PROTEIN ZIC AND GLI"/>
    <property type="match status" value="1"/>
</dbReference>
<dbReference type="Proteomes" id="UP000008281">
    <property type="component" value="Unassembled WGS sequence"/>
</dbReference>
<protein>
    <recommendedName>
        <fullName evidence="7">C2H2-type domain-containing protein</fullName>
    </recommendedName>
</protein>
<organism evidence="9">
    <name type="scientific">Caenorhabditis remanei</name>
    <name type="common">Caenorhabditis vulgaris</name>
    <dbReference type="NCBI Taxonomy" id="31234"/>
    <lineage>
        <taxon>Eukaryota</taxon>
        <taxon>Metazoa</taxon>
        <taxon>Ecdysozoa</taxon>
        <taxon>Nematoda</taxon>
        <taxon>Chromadorea</taxon>
        <taxon>Rhabditida</taxon>
        <taxon>Rhabditina</taxon>
        <taxon>Rhabditomorpha</taxon>
        <taxon>Rhabditoidea</taxon>
        <taxon>Rhabditidae</taxon>
        <taxon>Peloderinae</taxon>
        <taxon>Caenorhabditis</taxon>
    </lineage>
</organism>
<dbReference type="GO" id="GO:0045944">
    <property type="term" value="P:positive regulation of transcription by RNA polymerase II"/>
    <property type="evidence" value="ECO:0007669"/>
    <property type="project" value="UniProtKB-ARBA"/>
</dbReference>
<dbReference type="EMBL" id="DS268430">
    <property type="protein sequence ID" value="EFO96198.1"/>
    <property type="molecule type" value="Genomic_DNA"/>
</dbReference>
<feature type="compositionally biased region" description="Basic and acidic residues" evidence="6">
    <location>
        <begin position="84"/>
        <end position="103"/>
    </location>
</feature>
<feature type="compositionally biased region" description="Acidic residues" evidence="6">
    <location>
        <begin position="129"/>
        <end position="138"/>
    </location>
</feature>